<evidence type="ECO:0000259" key="2">
    <source>
        <dbReference type="Pfam" id="PF01590"/>
    </source>
</evidence>
<reference evidence="3 4" key="1">
    <citation type="submission" date="2018-04" db="EMBL/GenBank/DDBJ databases">
        <title>Genomic Encyclopedia of Type Strains, Phase IV (KMG-IV): sequencing the most valuable type-strain genomes for metagenomic binning, comparative biology and taxonomic classification.</title>
        <authorList>
            <person name="Goeker M."/>
        </authorList>
    </citation>
    <scope>NUCLEOTIDE SEQUENCE [LARGE SCALE GENOMIC DNA]</scope>
    <source>
        <strain evidence="3 4">DSM 45771</strain>
    </source>
</reference>
<dbReference type="Proteomes" id="UP000245639">
    <property type="component" value="Unassembled WGS sequence"/>
</dbReference>
<comment type="caution">
    <text evidence="3">The sequence shown here is derived from an EMBL/GenBank/DDBJ whole genome shotgun (WGS) entry which is preliminary data.</text>
</comment>
<feature type="domain" description="GAF" evidence="2">
    <location>
        <begin position="140"/>
        <end position="251"/>
    </location>
</feature>
<protein>
    <submittedName>
        <fullName evidence="3">GAF domain-containing protein</fullName>
    </submittedName>
</protein>
<evidence type="ECO:0000313" key="4">
    <source>
        <dbReference type="Proteomes" id="UP000245639"/>
    </source>
</evidence>
<name>A0A2U1FIW9_9PSEU</name>
<dbReference type="Pfam" id="PF01590">
    <property type="entry name" value="GAF"/>
    <property type="match status" value="1"/>
</dbReference>
<dbReference type="InterPro" id="IPR029016">
    <property type="entry name" value="GAF-like_dom_sf"/>
</dbReference>
<dbReference type="EMBL" id="QEKW01000003">
    <property type="protein sequence ID" value="PVZ11940.1"/>
    <property type="molecule type" value="Genomic_DNA"/>
</dbReference>
<dbReference type="Gene3D" id="3.30.450.40">
    <property type="match status" value="1"/>
</dbReference>
<sequence>MTGGTLGDRGRTLWRRSPPLPRLRQGPREVEGFGMTHEGDGICAVTRSTDLRRHARLLHQAHDARLSGSRPTTPLRRVVSRSWDRVLSYGVAPDGRSLDDPAPPEVVERRRAESPIAGVLPQLRASLTAVAEDAEHIMVITAADGFVLWREGALRVGRLADDLGFLPGADWTEASVGTNAIGTALAEHASVQLFSAEHFVRAQHPWTCTASPIHDPRTGEMLGVVDLSGPAPTVHPTTVALVHTAVRLAETGLWAAHETRLDRLRAVAAPLLARETGPALVVDDHGWVAAATGLAPRDRVAVPRAGEALLVHGLGACLPDRVPGGWLLRPSSSAGPGSTRLRLDLDADPPGAVVEGREAWRHALGRRHLQILALLMRAGSDGLDAAAISRALYDDADHLVTVRAELSRLRRVLGGLLAARPYRIAPGVEVVPPSPTDVARLLGDAATPLQPWP</sequence>
<evidence type="ECO:0000313" key="3">
    <source>
        <dbReference type="EMBL" id="PVZ11940.1"/>
    </source>
</evidence>
<evidence type="ECO:0000256" key="1">
    <source>
        <dbReference type="SAM" id="MobiDB-lite"/>
    </source>
</evidence>
<proteinExistence type="predicted"/>
<accession>A0A2U1FIW9</accession>
<dbReference type="InterPro" id="IPR003018">
    <property type="entry name" value="GAF"/>
</dbReference>
<keyword evidence="4" id="KW-1185">Reference proteome</keyword>
<feature type="region of interest" description="Disordered" evidence="1">
    <location>
        <begin position="1"/>
        <end position="35"/>
    </location>
</feature>
<gene>
    <name evidence="3" type="ORF">C8D89_103270</name>
</gene>
<dbReference type="AlphaFoldDB" id="A0A2U1FIW9"/>
<organism evidence="3 4">
    <name type="scientific">Actinomycetospora cinnamomea</name>
    <dbReference type="NCBI Taxonomy" id="663609"/>
    <lineage>
        <taxon>Bacteria</taxon>
        <taxon>Bacillati</taxon>
        <taxon>Actinomycetota</taxon>
        <taxon>Actinomycetes</taxon>
        <taxon>Pseudonocardiales</taxon>
        <taxon>Pseudonocardiaceae</taxon>
        <taxon>Actinomycetospora</taxon>
    </lineage>
</organism>